<evidence type="ECO:0000313" key="6">
    <source>
        <dbReference type="EMBL" id="KAI3885323.1"/>
    </source>
</evidence>
<evidence type="ECO:0000256" key="2">
    <source>
        <dbReference type="ARBA" id="ARBA00022771"/>
    </source>
</evidence>
<dbReference type="Proteomes" id="UP001202328">
    <property type="component" value="Unassembled WGS sequence"/>
</dbReference>
<protein>
    <recommendedName>
        <fullName evidence="5">BED-type domain-containing protein</fullName>
    </recommendedName>
</protein>
<keyword evidence="7" id="KW-1185">Reference proteome</keyword>
<feature type="non-terminal residue" evidence="6">
    <location>
        <position position="113"/>
    </location>
</feature>
<dbReference type="GO" id="GO:0008270">
    <property type="term" value="F:zinc ion binding"/>
    <property type="evidence" value="ECO:0007669"/>
    <property type="project" value="UniProtKB-KW"/>
</dbReference>
<dbReference type="SMART" id="SM00614">
    <property type="entry name" value="ZnF_BED"/>
    <property type="match status" value="1"/>
</dbReference>
<keyword evidence="3" id="KW-0862">Zinc</keyword>
<keyword evidence="2 4" id="KW-0863">Zinc-finger</keyword>
<proteinExistence type="predicted"/>
<dbReference type="SUPFAM" id="SSF57667">
    <property type="entry name" value="beta-beta-alpha zinc fingers"/>
    <property type="match status" value="1"/>
</dbReference>
<evidence type="ECO:0000256" key="4">
    <source>
        <dbReference type="PROSITE-ProRule" id="PRU00027"/>
    </source>
</evidence>
<accession>A0AAD4SAN9</accession>
<dbReference type="EMBL" id="JAJJMB010012161">
    <property type="protein sequence ID" value="KAI3885323.1"/>
    <property type="molecule type" value="Genomic_DNA"/>
</dbReference>
<evidence type="ECO:0000313" key="7">
    <source>
        <dbReference type="Proteomes" id="UP001202328"/>
    </source>
</evidence>
<dbReference type="GO" id="GO:0003677">
    <property type="term" value="F:DNA binding"/>
    <property type="evidence" value="ECO:0007669"/>
    <property type="project" value="InterPro"/>
</dbReference>
<evidence type="ECO:0000256" key="1">
    <source>
        <dbReference type="ARBA" id="ARBA00022723"/>
    </source>
</evidence>
<organism evidence="6 7">
    <name type="scientific">Papaver atlanticum</name>
    <dbReference type="NCBI Taxonomy" id="357466"/>
    <lineage>
        <taxon>Eukaryota</taxon>
        <taxon>Viridiplantae</taxon>
        <taxon>Streptophyta</taxon>
        <taxon>Embryophyta</taxon>
        <taxon>Tracheophyta</taxon>
        <taxon>Spermatophyta</taxon>
        <taxon>Magnoliopsida</taxon>
        <taxon>Ranunculales</taxon>
        <taxon>Papaveraceae</taxon>
        <taxon>Papaveroideae</taxon>
        <taxon>Papaver</taxon>
    </lineage>
</organism>
<dbReference type="InterPro" id="IPR036236">
    <property type="entry name" value="Znf_C2H2_sf"/>
</dbReference>
<gene>
    <name evidence="6" type="ORF">MKW98_002715</name>
</gene>
<sequence>FTVKVFLHLYNEKGLIGTIKPSIENAATPLGRHRQIRAAIWDHFVREEPPSKHVMCRYCNKKFPADPMKNGTSSLILHLKRCTIRLSMENAAAPLRRHRQIRAGVWDHFDREA</sequence>
<dbReference type="PROSITE" id="PS50808">
    <property type="entry name" value="ZF_BED"/>
    <property type="match status" value="1"/>
</dbReference>
<comment type="caution">
    <text evidence="6">The sequence shown here is derived from an EMBL/GenBank/DDBJ whole genome shotgun (WGS) entry which is preliminary data.</text>
</comment>
<evidence type="ECO:0000256" key="3">
    <source>
        <dbReference type="ARBA" id="ARBA00022833"/>
    </source>
</evidence>
<dbReference type="Pfam" id="PF02892">
    <property type="entry name" value="zf-BED"/>
    <property type="match status" value="1"/>
</dbReference>
<dbReference type="AlphaFoldDB" id="A0AAD4SAN9"/>
<reference evidence="6" key="1">
    <citation type="submission" date="2022-04" db="EMBL/GenBank/DDBJ databases">
        <title>A functionally conserved STORR gene fusion in Papaver species that diverged 16.8 million years ago.</title>
        <authorList>
            <person name="Catania T."/>
        </authorList>
    </citation>
    <scope>NUCLEOTIDE SEQUENCE</scope>
    <source>
        <strain evidence="6">S-188037</strain>
    </source>
</reference>
<dbReference type="InterPro" id="IPR003656">
    <property type="entry name" value="Znf_BED"/>
</dbReference>
<keyword evidence="1" id="KW-0479">Metal-binding</keyword>
<evidence type="ECO:0000259" key="5">
    <source>
        <dbReference type="PROSITE" id="PS50808"/>
    </source>
</evidence>
<feature type="non-terminal residue" evidence="6">
    <location>
        <position position="1"/>
    </location>
</feature>
<feature type="domain" description="BED-type" evidence="5">
    <location>
        <begin position="35"/>
        <end position="105"/>
    </location>
</feature>
<name>A0AAD4SAN9_9MAGN</name>